<evidence type="ECO:0000259" key="2">
    <source>
        <dbReference type="Pfam" id="PF08484"/>
    </source>
</evidence>
<dbReference type="RefSeq" id="WP_345410119.1">
    <property type="nucleotide sequence ID" value="NZ_BAABHO010000001.1"/>
</dbReference>
<dbReference type="InterPro" id="IPR038576">
    <property type="entry name" value="Methyltransf_Zn-bd_dom_put_sf"/>
</dbReference>
<dbReference type="Gene3D" id="3.40.50.150">
    <property type="entry name" value="Vaccinia Virus protein VP39"/>
    <property type="match status" value="1"/>
</dbReference>
<evidence type="ECO:0000313" key="3">
    <source>
        <dbReference type="EMBL" id="GAA4772137.1"/>
    </source>
</evidence>
<keyword evidence="4" id="KW-1185">Reference proteome</keyword>
<feature type="domain" description="C-methyltransferase" evidence="2">
    <location>
        <begin position="212"/>
        <end position="368"/>
    </location>
</feature>
<dbReference type="SUPFAM" id="SSF53335">
    <property type="entry name" value="S-adenosyl-L-methionine-dependent methyltransferases"/>
    <property type="match status" value="1"/>
</dbReference>
<keyword evidence="3" id="KW-0808">Transferase</keyword>
<gene>
    <name evidence="3" type="ORF">GCM10023200_00560</name>
</gene>
<dbReference type="GO" id="GO:0032259">
    <property type="term" value="P:methylation"/>
    <property type="evidence" value="ECO:0007669"/>
    <property type="project" value="UniProtKB-KW"/>
</dbReference>
<proteinExistence type="predicted"/>
<dbReference type="InterPro" id="IPR013691">
    <property type="entry name" value="MeTrfase_14"/>
</dbReference>
<dbReference type="InterPro" id="IPR029063">
    <property type="entry name" value="SAM-dependent_MTases_sf"/>
</dbReference>
<dbReference type="GO" id="GO:0008168">
    <property type="term" value="F:methyltransferase activity"/>
    <property type="evidence" value="ECO:0007669"/>
    <property type="project" value="UniProtKB-KW"/>
</dbReference>
<evidence type="ECO:0000313" key="4">
    <source>
        <dbReference type="Proteomes" id="UP001500928"/>
    </source>
</evidence>
<name>A0ABP9A3D3_9PSEU</name>
<dbReference type="EMBL" id="BAABHO010000001">
    <property type="protein sequence ID" value="GAA4772137.1"/>
    <property type="molecule type" value="Genomic_DNA"/>
</dbReference>
<evidence type="ECO:0000259" key="1">
    <source>
        <dbReference type="Pfam" id="PF08421"/>
    </source>
</evidence>
<dbReference type="Pfam" id="PF08421">
    <property type="entry name" value="Methyltransf_13"/>
    <property type="match status" value="1"/>
</dbReference>
<sequence length="379" mass="39181">MSHPENPTCRWCGGGDGAVVLDLGDQPPADHFPAVDDPGPDPVFPLRMWLCAACGLAQLAEDPTTPEEPRGAEPDALVAQARDAVARVQAAGLVPAGGGTVREFGSPHGGSWLDLLGAAGLKESTGSPADVVIDCFGLMHDADQRAGLAERAAATAPGGTLLLQFHTLAAIVADGGWNALRHGHYAYYSTPVLTAMLEAEGFEVTHGFLFDLYGGTVLLAARRRGVDGPRDPSGVESLLSRESAVGVTDATVVGGLEAAAGRSAEALRAHLEETRAAGRSVLGYAAASRAVPLLNRAGVGPDLLPAIADGATGKHGRRVPGVGIPILPPDAVGERRPDEVVLFVTDMLAEMRRRMPEVEAGGGAWVVVDPTVRRIAPAR</sequence>
<dbReference type="InterPro" id="IPR013630">
    <property type="entry name" value="Methyltransf_Zn-bd_dom_put"/>
</dbReference>
<dbReference type="Gene3D" id="3.40.50.720">
    <property type="entry name" value="NAD(P)-binding Rossmann-like Domain"/>
    <property type="match status" value="1"/>
</dbReference>
<accession>A0ABP9A3D3</accession>
<dbReference type="Pfam" id="PF08484">
    <property type="entry name" value="Methyltransf_14"/>
    <property type="match status" value="1"/>
</dbReference>
<comment type="caution">
    <text evidence="3">The sequence shown here is derived from an EMBL/GenBank/DDBJ whole genome shotgun (WGS) entry which is preliminary data.</text>
</comment>
<protein>
    <submittedName>
        <fullName evidence="3">Class I SAM-dependent methyltransferase</fullName>
    </submittedName>
</protein>
<organism evidence="3 4">
    <name type="scientific">Actinomycetospora chlora</name>
    <dbReference type="NCBI Taxonomy" id="663608"/>
    <lineage>
        <taxon>Bacteria</taxon>
        <taxon>Bacillati</taxon>
        <taxon>Actinomycetota</taxon>
        <taxon>Actinomycetes</taxon>
        <taxon>Pseudonocardiales</taxon>
        <taxon>Pseudonocardiaceae</taxon>
        <taxon>Actinomycetospora</taxon>
    </lineage>
</organism>
<reference evidence="4" key="1">
    <citation type="journal article" date="2019" name="Int. J. Syst. Evol. Microbiol.">
        <title>The Global Catalogue of Microorganisms (GCM) 10K type strain sequencing project: providing services to taxonomists for standard genome sequencing and annotation.</title>
        <authorList>
            <consortium name="The Broad Institute Genomics Platform"/>
            <consortium name="The Broad Institute Genome Sequencing Center for Infectious Disease"/>
            <person name="Wu L."/>
            <person name="Ma J."/>
        </authorList>
    </citation>
    <scope>NUCLEOTIDE SEQUENCE [LARGE SCALE GENOMIC DNA]</scope>
    <source>
        <strain evidence="4">JCM 17979</strain>
    </source>
</reference>
<keyword evidence="3" id="KW-0489">Methyltransferase</keyword>
<dbReference type="Gene3D" id="6.20.50.110">
    <property type="entry name" value="Methyltransferase, zinc-binding domain"/>
    <property type="match status" value="1"/>
</dbReference>
<dbReference type="Proteomes" id="UP001500928">
    <property type="component" value="Unassembled WGS sequence"/>
</dbReference>
<feature type="domain" description="Methyltransferase putative zinc binding" evidence="1">
    <location>
        <begin position="9"/>
        <end position="61"/>
    </location>
</feature>